<evidence type="ECO:0000256" key="11">
    <source>
        <dbReference type="ARBA" id="ARBA00022825"/>
    </source>
</evidence>
<evidence type="ECO:0000313" key="18">
    <source>
        <dbReference type="Proteomes" id="UP000628854"/>
    </source>
</evidence>
<comment type="caution">
    <text evidence="17">The sequence shown here is derived from an EMBL/GenBank/DDBJ whole genome shotgun (WGS) entry which is preliminary data.</text>
</comment>
<evidence type="ECO:0000256" key="12">
    <source>
        <dbReference type="ARBA" id="ARBA00023016"/>
    </source>
</evidence>
<keyword evidence="9" id="KW-0574">Periplasm</keyword>
<feature type="region of interest" description="Disordered" evidence="14">
    <location>
        <begin position="387"/>
        <end position="417"/>
    </location>
</feature>
<dbReference type="RefSeq" id="WP_084394048.1">
    <property type="nucleotide sequence ID" value="NZ_BMKF01000001.1"/>
</dbReference>
<reference evidence="18" key="1">
    <citation type="journal article" date="2019" name="Int. J. Syst. Evol. Microbiol.">
        <title>The Global Catalogue of Microorganisms (GCM) 10K type strain sequencing project: providing services to taxonomists for standard genome sequencing and annotation.</title>
        <authorList>
            <consortium name="The Broad Institute Genomics Platform"/>
            <consortium name="The Broad Institute Genome Sequencing Center for Infectious Disease"/>
            <person name="Wu L."/>
            <person name="Ma J."/>
        </authorList>
    </citation>
    <scope>NUCLEOTIDE SEQUENCE [LARGE SCALE GENOMIC DNA]</scope>
    <source>
        <strain evidence="18">CGMCC 1.15928</strain>
    </source>
</reference>
<evidence type="ECO:0000256" key="15">
    <source>
        <dbReference type="SAM" id="SignalP"/>
    </source>
</evidence>
<evidence type="ECO:0000256" key="3">
    <source>
        <dbReference type="ARBA" id="ARBA00010541"/>
    </source>
</evidence>
<dbReference type="SUPFAM" id="SSF50494">
    <property type="entry name" value="Trypsin-like serine proteases"/>
    <property type="match status" value="1"/>
</dbReference>
<dbReference type="Gene3D" id="2.30.42.10">
    <property type="match status" value="2"/>
</dbReference>
<dbReference type="EMBL" id="BMKF01000001">
    <property type="protein sequence ID" value="GGB56913.1"/>
    <property type="molecule type" value="Genomic_DNA"/>
</dbReference>
<dbReference type="SUPFAM" id="SSF50156">
    <property type="entry name" value="PDZ domain-like"/>
    <property type="match status" value="2"/>
</dbReference>
<dbReference type="PROSITE" id="PS50106">
    <property type="entry name" value="PDZ"/>
    <property type="match status" value="1"/>
</dbReference>
<keyword evidence="6 17" id="KW-0645">Protease</keyword>
<dbReference type="NCBIfam" id="TIGR02037">
    <property type="entry name" value="degP_htrA_DO"/>
    <property type="match status" value="1"/>
</dbReference>
<evidence type="ECO:0000256" key="4">
    <source>
        <dbReference type="ARBA" id="ARBA00013035"/>
    </source>
</evidence>
<organism evidence="17 18">
    <name type="scientific">Henriciella pelagia</name>
    <dbReference type="NCBI Taxonomy" id="1977912"/>
    <lineage>
        <taxon>Bacteria</taxon>
        <taxon>Pseudomonadati</taxon>
        <taxon>Pseudomonadota</taxon>
        <taxon>Alphaproteobacteria</taxon>
        <taxon>Hyphomonadales</taxon>
        <taxon>Hyphomonadaceae</taxon>
        <taxon>Henriciella</taxon>
    </lineage>
</organism>
<dbReference type="Pfam" id="PF13180">
    <property type="entry name" value="PDZ_2"/>
    <property type="match status" value="1"/>
</dbReference>
<evidence type="ECO:0000256" key="2">
    <source>
        <dbReference type="ARBA" id="ARBA00004418"/>
    </source>
</evidence>
<evidence type="ECO:0000256" key="8">
    <source>
        <dbReference type="ARBA" id="ARBA00022737"/>
    </source>
</evidence>
<dbReference type="PANTHER" id="PTHR22939">
    <property type="entry name" value="SERINE PROTEASE FAMILY S1C HTRA-RELATED"/>
    <property type="match status" value="1"/>
</dbReference>
<dbReference type="GO" id="GO:0006508">
    <property type="term" value="P:proteolysis"/>
    <property type="evidence" value="ECO:0007669"/>
    <property type="project" value="UniProtKB-KW"/>
</dbReference>
<keyword evidence="8" id="KW-0677">Repeat</keyword>
<dbReference type="InterPro" id="IPR001940">
    <property type="entry name" value="Peptidase_S1C"/>
</dbReference>
<evidence type="ECO:0000256" key="9">
    <source>
        <dbReference type="ARBA" id="ARBA00022764"/>
    </source>
</evidence>
<evidence type="ECO:0000256" key="6">
    <source>
        <dbReference type="ARBA" id="ARBA00022670"/>
    </source>
</evidence>
<feature type="chain" id="PRO_5046376725" description="Probable periplasmic serine endoprotease DegP-like" evidence="15">
    <location>
        <begin position="24"/>
        <end position="514"/>
    </location>
</feature>
<dbReference type="SMART" id="SM00228">
    <property type="entry name" value="PDZ"/>
    <property type="match status" value="2"/>
</dbReference>
<dbReference type="InterPro" id="IPR036034">
    <property type="entry name" value="PDZ_sf"/>
</dbReference>
<accession>A0ABQ1J209</accession>
<keyword evidence="10" id="KW-0378">Hydrolase</keyword>
<comment type="catalytic activity">
    <reaction evidence="1">
        <text>Acts on substrates that are at least partially unfolded. The cleavage site P1 residue is normally between a pair of hydrophobic residues, such as Val-|-Val.</text>
        <dbReference type="EC" id="3.4.21.107"/>
    </reaction>
</comment>
<evidence type="ECO:0000256" key="5">
    <source>
        <dbReference type="ARBA" id="ARBA00013958"/>
    </source>
</evidence>
<feature type="signal peptide" evidence="15">
    <location>
        <begin position="1"/>
        <end position="23"/>
    </location>
</feature>
<feature type="compositionally biased region" description="Polar residues" evidence="14">
    <location>
        <begin position="399"/>
        <end position="408"/>
    </location>
</feature>
<proteinExistence type="inferred from homology"/>
<evidence type="ECO:0000256" key="1">
    <source>
        <dbReference type="ARBA" id="ARBA00001772"/>
    </source>
</evidence>
<feature type="domain" description="PDZ" evidence="16">
    <location>
        <begin position="286"/>
        <end position="378"/>
    </location>
</feature>
<dbReference type="CDD" id="cd10839">
    <property type="entry name" value="cpPDZ1_DegP-like"/>
    <property type="match status" value="1"/>
</dbReference>
<dbReference type="Gene3D" id="2.40.10.120">
    <property type="match status" value="1"/>
</dbReference>
<evidence type="ECO:0000256" key="13">
    <source>
        <dbReference type="ARBA" id="ARBA00032850"/>
    </source>
</evidence>
<dbReference type="InterPro" id="IPR009003">
    <property type="entry name" value="Peptidase_S1_PA"/>
</dbReference>
<dbReference type="PANTHER" id="PTHR22939:SF130">
    <property type="entry name" value="PERIPLASMIC SERINE ENDOPROTEASE DEGP-LIKE-RELATED"/>
    <property type="match status" value="1"/>
</dbReference>
<keyword evidence="12" id="KW-0346">Stress response</keyword>
<evidence type="ECO:0000313" key="17">
    <source>
        <dbReference type="EMBL" id="GGB56913.1"/>
    </source>
</evidence>
<dbReference type="EC" id="3.4.21.107" evidence="4"/>
<evidence type="ECO:0000256" key="14">
    <source>
        <dbReference type="SAM" id="MobiDB-lite"/>
    </source>
</evidence>
<protein>
    <recommendedName>
        <fullName evidence="5">Probable periplasmic serine endoprotease DegP-like</fullName>
        <ecNumber evidence="4">3.4.21.107</ecNumber>
    </recommendedName>
    <alternativeName>
        <fullName evidence="13">Protease Do</fullName>
    </alternativeName>
</protein>
<evidence type="ECO:0000259" key="16">
    <source>
        <dbReference type="PROSITE" id="PS50106"/>
    </source>
</evidence>
<dbReference type="Proteomes" id="UP000628854">
    <property type="component" value="Unassembled WGS sequence"/>
</dbReference>
<evidence type="ECO:0000256" key="7">
    <source>
        <dbReference type="ARBA" id="ARBA00022729"/>
    </source>
</evidence>
<name>A0ABQ1J209_9PROT</name>
<dbReference type="PRINTS" id="PR00834">
    <property type="entry name" value="PROTEASES2C"/>
</dbReference>
<keyword evidence="7 15" id="KW-0732">Signal</keyword>
<dbReference type="GO" id="GO:0008233">
    <property type="term" value="F:peptidase activity"/>
    <property type="evidence" value="ECO:0007669"/>
    <property type="project" value="UniProtKB-KW"/>
</dbReference>
<sequence>MKAFGFSKQALIAALAGAGVTGAIVYAPQTFQQADAKQPITIEPPMGAPMSFADLIEEVSPAVVSVNVVSEREVSGMNDMEEFFERFRGLPGFDDYMREREQEGGQGEQDTPRTREARSLGSGFFISDEGYIVTNNHVIDGATEIEVVLEDGRELEAELVGTDPQTDLAVIKVVQPGSYPYVEFESDTELRRGDWVVALGNPFGLGGTATAGILSADGRELGGDSPYTDFLQIDAAINRGNSGGPTFDLQGRVVGVNTAIFSPTGGSVGIGFAIPAELAIDVTNALIKDGKVSRGWLGVTIQDVTKDMAEAQGLDEARGAIIADVNEQSPAKKAGLRRGDVILSVNGKDATDATSVTRMVGSLMAGSSNDFMVLRDGKRQRISVTVGERPANPNALVATGSTTPGSDSSEAEEGPLGVSLLPLDNATRSAMGLDADEAGLLVGKIENDSPLRETIVRPGSVILSAGGAPLKSVADLSAAIEDAKSKGRGNLLLAVRNGQQTLFVTVSIEESTED</sequence>
<keyword evidence="18" id="KW-1185">Reference proteome</keyword>
<gene>
    <name evidence="17" type="ORF">GCM10011503_01580</name>
</gene>
<comment type="similarity">
    <text evidence="3">Belongs to the peptidase S1C family.</text>
</comment>
<dbReference type="InterPro" id="IPR011782">
    <property type="entry name" value="Pept_S1C_Do"/>
</dbReference>
<dbReference type="Pfam" id="PF13365">
    <property type="entry name" value="Trypsin_2"/>
    <property type="match status" value="1"/>
</dbReference>
<dbReference type="InterPro" id="IPR001478">
    <property type="entry name" value="PDZ"/>
</dbReference>
<comment type="subcellular location">
    <subcellularLocation>
        <location evidence="2">Periplasm</location>
    </subcellularLocation>
</comment>
<evidence type="ECO:0000256" key="10">
    <source>
        <dbReference type="ARBA" id="ARBA00022801"/>
    </source>
</evidence>
<keyword evidence="11" id="KW-0720">Serine protease</keyword>